<protein>
    <recommendedName>
        <fullName evidence="4">YfhO family protein</fullName>
    </recommendedName>
</protein>
<sequence>MSLWKTTQFRPTEQENTSRPDSTNPEWLDRYPWLPILFLILLPFLVELPLLIFGLSTNPIWFDSGITFGTHGGMLPGLPYIDPNVGFTSQALGHLAAEDWLHGAIPWWNPYSGIGLPLAGEMQPNAFFLPFVFLLLLHNGVLWLKIAMQIMAGLATFALLGELKMGRLAALTGGALYALNGTFAWLPGETICNTIPFLPLLLYGIERARKENGAPAILWIGLAIAGSLLAGFPEAAYINGLLALTWALYRFFGERRRWRFAGRVMYGGLLGLLFAAPVLVAFFDYLLTTSSLTLHILGEHLLPIYALPNLFLPYVYGPIFYKSNYSLIAEIWGNVGGYAGLLLIFFASIGVMAKQKCGLRWMLLGWIVIALAKSYGIQPVMEIMNHIPFLREAAFYRYSPPSWEMALAILAAMAVNDLRWGLPRLLWPLLWILGFLALAASIAWPWRTSWGWPAAQTEKMAMLMGVAVLWALIGLALVLLAWFVLRGERRRWVLSAVLIADAAVLFAVPELSGVRPGQVDRPAIHWLRTHLGLSRFYTLGPIQPNYGAYFQIAAINYNYNPAAMNWTDYVQSALFPYMTRTNGTLFFSYFGTQYGVAALYQHIENYEKAGVRYIILNSGQSLVPSANIPAGKVSNTPLPLLAGQSAEVAFAAPAEWKSKKSINAVGVFQGNYGNTANGNLAIKVCSATHGCVAGSRPLSESRDNSVFSIPLAQSLRVEPGEAFTITFSHVGGNRPEALWLWPQTPGYAQRITGPQGPLPGKALQLSLEYGDAATGGIHKVYSDAVMDIWELPHPAPYYTVLRGQCTLSGQQRDSVEAHCATPATLLRRELFMPAWTSTVNGASAAVSAHGKIFQVIPLPAGNNMVRFRFAPPYAGYAWIAFWLGVAGLGWAALAWWRSLPGKKEPTEDSPT</sequence>
<feature type="transmembrane region" description="Helical" evidence="2">
    <location>
        <begin position="185"/>
        <end position="205"/>
    </location>
</feature>
<gene>
    <name evidence="3" type="ORF">EC580_12500</name>
</gene>
<evidence type="ECO:0000256" key="2">
    <source>
        <dbReference type="SAM" id="Phobius"/>
    </source>
</evidence>
<feature type="transmembrane region" description="Helical" evidence="2">
    <location>
        <begin position="212"/>
        <end position="230"/>
    </location>
</feature>
<feature type="transmembrane region" description="Helical" evidence="2">
    <location>
        <begin position="363"/>
        <end position="381"/>
    </location>
</feature>
<feature type="compositionally biased region" description="Polar residues" evidence="1">
    <location>
        <begin position="1"/>
        <end position="11"/>
    </location>
</feature>
<feature type="region of interest" description="Disordered" evidence="1">
    <location>
        <begin position="1"/>
        <end position="23"/>
    </location>
</feature>
<accession>A0A3M8QT55</accession>
<feature type="transmembrane region" description="Helical" evidence="2">
    <location>
        <begin position="236"/>
        <end position="252"/>
    </location>
</feature>
<feature type="transmembrane region" description="Helical" evidence="2">
    <location>
        <begin position="461"/>
        <end position="485"/>
    </location>
</feature>
<evidence type="ECO:0000256" key="1">
    <source>
        <dbReference type="SAM" id="MobiDB-lite"/>
    </source>
</evidence>
<feature type="transmembrane region" description="Helical" evidence="2">
    <location>
        <begin position="492"/>
        <end position="509"/>
    </location>
</feature>
<feature type="transmembrane region" description="Helical" evidence="2">
    <location>
        <begin position="425"/>
        <end position="446"/>
    </location>
</feature>
<organism evidence="3">
    <name type="scientific">Acidithiobacillus sulfuriphilus</name>
    <dbReference type="NCBI Taxonomy" id="1867749"/>
    <lineage>
        <taxon>Bacteria</taxon>
        <taxon>Pseudomonadati</taxon>
        <taxon>Pseudomonadota</taxon>
        <taxon>Acidithiobacillia</taxon>
        <taxon>Acidithiobacillales</taxon>
        <taxon>Acidithiobacillaceae</taxon>
        <taxon>Acidithiobacillus</taxon>
    </lineage>
</organism>
<name>A0A3M8QT55_9PROT</name>
<feature type="transmembrane region" description="Helical" evidence="2">
    <location>
        <begin position="331"/>
        <end position="351"/>
    </location>
</feature>
<keyword evidence="2" id="KW-1133">Transmembrane helix</keyword>
<reference evidence="3" key="1">
    <citation type="submission" date="2018-10" db="EMBL/GenBank/DDBJ databases">
        <title>Acidithiobacillus sulfuriphilus sp. nov.: an extremely acidophilic sulfur-oxidizing chemolithotroph isolated from a neutral pH environment.</title>
        <authorList>
            <person name="Falagan C."/>
            <person name="Moya-Beltran A."/>
            <person name="Quatrini R."/>
            <person name="Johnson D.B."/>
        </authorList>
    </citation>
    <scope>NUCLEOTIDE SEQUENCE [LARGE SCALE GENOMIC DNA]</scope>
    <source>
        <strain evidence="3">CJ-2</strain>
    </source>
</reference>
<comment type="caution">
    <text evidence="3">The sequence shown here is derived from an EMBL/GenBank/DDBJ whole genome shotgun (WGS) entry which is preliminary data.</text>
</comment>
<feature type="transmembrane region" description="Helical" evidence="2">
    <location>
        <begin position="264"/>
        <end position="287"/>
    </location>
</feature>
<keyword evidence="2" id="KW-0812">Transmembrane</keyword>
<dbReference type="EMBL" id="RIZI01000190">
    <property type="protein sequence ID" value="RNF58672.1"/>
    <property type="molecule type" value="Genomic_DNA"/>
</dbReference>
<feature type="transmembrane region" description="Helical" evidence="2">
    <location>
        <begin position="33"/>
        <end position="55"/>
    </location>
</feature>
<feature type="transmembrane region" description="Helical" evidence="2">
    <location>
        <begin position="873"/>
        <end position="896"/>
    </location>
</feature>
<dbReference type="AlphaFoldDB" id="A0A3M8QT55"/>
<evidence type="ECO:0000313" key="3">
    <source>
        <dbReference type="EMBL" id="RNF58672.1"/>
    </source>
</evidence>
<evidence type="ECO:0008006" key="4">
    <source>
        <dbReference type="Google" id="ProtNLM"/>
    </source>
</evidence>
<proteinExistence type="predicted"/>
<keyword evidence="2" id="KW-0472">Membrane</keyword>